<dbReference type="Gene3D" id="3.30.200.20">
    <property type="entry name" value="Phosphorylase Kinase, domain 1"/>
    <property type="match status" value="1"/>
</dbReference>
<feature type="region of interest" description="Disordered" evidence="6">
    <location>
        <begin position="312"/>
        <end position="331"/>
    </location>
</feature>
<sequence>MVSPTSVPVAPAVDQRTMGRYVISAELGRGAMGTVYRAEDPLTERKVALKVFALDLLPADQADVRERVVRAAKAAGRLDHPNIVTIYDVGESSDGAPYIAMEVLTGLTLRDSLDSGIVFPLHKVIDVALLVLCGLDYAHQQGEVHGDITPAKIMLAHHGMVKIRDFGIALAVDTGEILDDRMHGSPTYLAPEQLTGGRVDARTDLFALGVTLYELLTGKHPFTGDSMEMALHNIVHLDPPSPATLNPEVPPELDRLVMQALAKEPAARFASAREMSRVLAPLCSMLDDSRGEARARSAPPSVLDGATLATPSAEPLAERLPSTGEAKRAKPSRWHELALLGGALIVLVAMLGRFMGRGDDTAPAPVPPPPLAAAPAAAELSAAAPVTAAPTVVPAPTPSEPEAAPPPTPTEPAVAAATVPAPARRDPAAPARGQLRLAVLPWGEVYVNGRRRGVTPPLRVLELPPGTYRIEIRNAGFPPSIQRVKIESGRSVSISYRFQ</sequence>
<evidence type="ECO:0000313" key="9">
    <source>
        <dbReference type="Proteomes" id="UP000648984"/>
    </source>
</evidence>
<keyword evidence="9" id="KW-1185">Reference proteome</keyword>
<protein>
    <submittedName>
        <fullName evidence="8">Protein kinase</fullName>
    </submittedName>
</protein>
<dbReference type="Proteomes" id="UP000648984">
    <property type="component" value="Unassembled WGS sequence"/>
</dbReference>
<feature type="compositionally biased region" description="Pro residues" evidence="6">
    <location>
        <begin position="393"/>
        <end position="410"/>
    </location>
</feature>
<evidence type="ECO:0000313" key="8">
    <source>
        <dbReference type="EMBL" id="NMG77650.1"/>
    </source>
</evidence>
<keyword evidence="2 5" id="KW-0547">Nucleotide-binding</keyword>
<feature type="region of interest" description="Disordered" evidence="6">
    <location>
        <begin position="391"/>
        <end position="416"/>
    </location>
</feature>
<evidence type="ECO:0000256" key="5">
    <source>
        <dbReference type="PROSITE-ProRule" id="PRU10141"/>
    </source>
</evidence>
<evidence type="ECO:0000256" key="2">
    <source>
        <dbReference type="ARBA" id="ARBA00022741"/>
    </source>
</evidence>
<dbReference type="PROSITE" id="PS00107">
    <property type="entry name" value="PROTEIN_KINASE_ATP"/>
    <property type="match status" value="1"/>
</dbReference>
<keyword evidence="1" id="KW-0808">Transferase</keyword>
<dbReference type="PANTHER" id="PTHR43289">
    <property type="entry name" value="MITOGEN-ACTIVATED PROTEIN KINASE KINASE KINASE 20-RELATED"/>
    <property type="match status" value="1"/>
</dbReference>
<evidence type="ECO:0000256" key="4">
    <source>
        <dbReference type="ARBA" id="ARBA00022840"/>
    </source>
</evidence>
<keyword evidence="4 5" id="KW-0067">ATP-binding</keyword>
<dbReference type="RefSeq" id="WP_169262765.1">
    <property type="nucleotide sequence ID" value="NZ_WTVQ01000079.1"/>
</dbReference>
<dbReference type="EMBL" id="WTVQ01000079">
    <property type="protein sequence ID" value="NMG77650.1"/>
    <property type="molecule type" value="Genomic_DNA"/>
</dbReference>
<evidence type="ECO:0000259" key="7">
    <source>
        <dbReference type="PROSITE" id="PS50011"/>
    </source>
</evidence>
<dbReference type="PROSITE" id="PS50011">
    <property type="entry name" value="PROTEIN_KINASE_DOM"/>
    <property type="match status" value="1"/>
</dbReference>
<dbReference type="Pfam" id="PF00069">
    <property type="entry name" value="Pkinase"/>
    <property type="match status" value="1"/>
</dbReference>
<accession>A0ABX1QJX5</accession>
<gene>
    <name evidence="8" type="ORF">GPA25_23135</name>
</gene>
<evidence type="ECO:0000256" key="3">
    <source>
        <dbReference type="ARBA" id="ARBA00022777"/>
    </source>
</evidence>
<feature type="domain" description="Protein kinase" evidence="7">
    <location>
        <begin position="21"/>
        <end position="283"/>
    </location>
</feature>
<dbReference type="InterPro" id="IPR017441">
    <property type="entry name" value="Protein_kinase_ATP_BS"/>
</dbReference>
<dbReference type="Pfam" id="PF08308">
    <property type="entry name" value="PEGA"/>
    <property type="match status" value="1"/>
</dbReference>
<evidence type="ECO:0000256" key="1">
    <source>
        <dbReference type="ARBA" id="ARBA00022679"/>
    </source>
</evidence>
<dbReference type="GO" id="GO:0016301">
    <property type="term" value="F:kinase activity"/>
    <property type="evidence" value="ECO:0007669"/>
    <property type="project" value="UniProtKB-KW"/>
</dbReference>
<keyword evidence="3 8" id="KW-0418">Kinase</keyword>
<dbReference type="InterPro" id="IPR000719">
    <property type="entry name" value="Prot_kinase_dom"/>
</dbReference>
<dbReference type="CDD" id="cd14014">
    <property type="entry name" value="STKc_PknB_like"/>
    <property type="match status" value="1"/>
</dbReference>
<reference evidence="8 9" key="1">
    <citation type="submission" date="2019-12" db="EMBL/GenBank/DDBJ databases">
        <title>Comparative genomics gives insights into the taxonomy of the Azoarcus-Aromatoleum group and reveals separate origins of nif in the plant-associated Azoarcus and non-plant-associated Aromatoleum sub-groups.</title>
        <authorList>
            <person name="Lafos M."/>
            <person name="Maluk M."/>
            <person name="Batista M."/>
            <person name="Junghare M."/>
            <person name="Carmona M."/>
            <person name="Faoro H."/>
            <person name="Cruz L.M."/>
            <person name="Battistoni F."/>
            <person name="De Souza E."/>
            <person name="Pedrosa F."/>
            <person name="Chen W.-M."/>
            <person name="Poole P.S."/>
            <person name="Dixon R.A."/>
            <person name="James E.K."/>
        </authorList>
    </citation>
    <scope>NUCLEOTIDE SEQUENCE [LARGE SCALE GENOMIC DNA]</scope>
    <source>
        <strain evidence="8 9">22Lin</strain>
    </source>
</reference>
<organism evidence="8 9">
    <name type="scientific">Aromatoleum diolicum</name>
    <dbReference type="NCBI Taxonomy" id="75796"/>
    <lineage>
        <taxon>Bacteria</taxon>
        <taxon>Pseudomonadati</taxon>
        <taxon>Pseudomonadota</taxon>
        <taxon>Betaproteobacteria</taxon>
        <taxon>Rhodocyclales</taxon>
        <taxon>Rhodocyclaceae</taxon>
        <taxon>Aromatoleum</taxon>
    </lineage>
</organism>
<comment type="caution">
    <text evidence="8">The sequence shown here is derived from an EMBL/GenBank/DDBJ whole genome shotgun (WGS) entry which is preliminary data.</text>
</comment>
<dbReference type="InterPro" id="IPR013229">
    <property type="entry name" value="PEGA"/>
</dbReference>
<dbReference type="Gene3D" id="1.10.510.10">
    <property type="entry name" value="Transferase(Phosphotransferase) domain 1"/>
    <property type="match status" value="1"/>
</dbReference>
<evidence type="ECO:0000256" key="6">
    <source>
        <dbReference type="SAM" id="MobiDB-lite"/>
    </source>
</evidence>
<dbReference type="InterPro" id="IPR011009">
    <property type="entry name" value="Kinase-like_dom_sf"/>
</dbReference>
<name>A0ABX1QJX5_9RHOO</name>
<proteinExistence type="predicted"/>
<dbReference type="PANTHER" id="PTHR43289:SF6">
    <property type="entry name" value="SERINE_THREONINE-PROTEIN KINASE NEKL-3"/>
    <property type="match status" value="1"/>
</dbReference>
<dbReference type="SUPFAM" id="SSF56112">
    <property type="entry name" value="Protein kinase-like (PK-like)"/>
    <property type="match status" value="1"/>
</dbReference>
<feature type="binding site" evidence="5">
    <location>
        <position position="50"/>
    </location>
    <ligand>
        <name>ATP</name>
        <dbReference type="ChEBI" id="CHEBI:30616"/>
    </ligand>
</feature>